<feature type="domain" description="HTH araC/xylS-type" evidence="4">
    <location>
        <begin position="162"/>
        <end position="260"/>
    </location>
</feature>
<evidence type="ECO:0000259" key="4">
    <source>
        <dbReference type="PROSITE" id="PS01124"/>
    </source>
</evidence>
<dbReference type="SUPFAM" id="SSF51215">
    <property type="entry name" value="Regulatory protein AraC"/>
    <property type="match status" value="1"/>
</dbReference>
<dbReference type="PANTHER" id="PTHR43280">
    <property type="entry name" value="ARAC-FAMILY TRANSCRIPTIONAL REGULATOR"/>
    <property type="match status" value="1"/>
</dbReference>
<dbReference type="PANTHER" id="PTHR43280:SF28">
    <property type="entry name" value="HTH-TYPE TRANSCRIPTIONAL ACTIVATOR RHAS"/>
    <property type="match status" value="1"/>
</dbReference>
<dbReference type="Pfam" id="PF02311">
    <property type="entry name" value="AraC_binding"/>
    <property type="match status" value="1"/>
</dbReference>
<proteinExistence type="predicted"/>
<dbReference type="GO" id="GO:0003700">
    <property type="term" value="F:DNA-binding transcription factor activity"/>
    <property type="evidence" value="ECO:0007669"/>
    <property type="project" value="InterPro"/>
</dbReference>
<keyword evidence="2" id="KW-0238">DNA-binding</keyword>
<dbReference type="InterPro" id="IPR003313">
    <property type="entry name" value="AraC-bd"/>
</dbReference>
<evidence type="ECO:0000256" key="1">
    <source>
        <dbReference type="ARBA" id="ARBA00023015"/>
    </source>
</evidence>
<reference evidence="5" key="1">
    <citation type="submission" date="2019-08" db="EMBL/GenBank/DDBJ databases">
        <authorList>
            <person name="Kucharzyk K."/>
            <person name="Murdoch R.W."/>
            <person name="Higgins S."/>
            <person name="Loffler F."/>
        </authorList>
    </citation>
    <scope>NUCLEOTIDE SEQUENCE</scope>
</reference>
<evidence type="ECO:0000256" key="2">
    <source>
        <dbReference type="ARBA" id="ARBA00023125"/>
    </source>
</evidence>
<dbReference type="Gene3D" id="2.60.120.10">
    <property type="entry name" value="Jelly Rolls"/>
    <property type="match status" value="1"/>
</dbReference>
<dbReference type="SMART" id="SM00342">
    <property type="entry name" value="HTH_ARAC"/>
    <property type="match status" value="1"/>
</dbReference>
<dbReference type="AlphaFoldDB" id="A0A645D051"/>
<comment type="caution">
    <text evidence="5">The sequence shown here is derived from an EMBL/GenBank/DDBJ whole genome shotgun (WGS) entry which is preliminary data.</text>
</comment>
<name>A0A645D051_9ZZZZ</name>
<keyword evidence="3" id="KW-0804">Transcription</keyword>
<dbReference type="InterPro" id="IPR018060">
    <property type="entry name" value="HTH_AraC"/>
</dbReference>
<dbReference type="InterPro" id="IPR037923">
    <property type="entry name" value="HTH-like"/>
</dbReference>
<dbReference type="InterPro" id="IPR014710">
    <property type="entry name" value="RmlC-like_jellyroll"/>
</dbReference>
<sequence>MVPFYEQKKELLQTGTGNHMEFPLHLHLALELLYVIEGEINAKIGSSEYSVHSGELALMFPNTVHDYSTVSKREDTEFIMVIASPLLAGDFKNTLLCAHPVYPIISSNAIHQDAVYAIKALLADKSGNNELSKLFIQLILTRVMPHLKLESNQNLSPHDLTAQVISYISEHFSEPLSLEILSKKFGASRYQISRIFSKTIDVKYYDYINTLRINYAKSLLQNTDQDILSIGFDCGFENQQTFNRVFKVHCNVSPKRYRKIIDNTLK</sequence>
<dbReference type="PROSITE" id="PS01124">
    <property type="entry name" value="HTH_ARAC_FAMILY_2"/>
    <property type="match status" value="1"/>
</dbReference>
<protein>
    <submittedName>
        <fullName evidence="5">HTH-type transcriptional activator RhaR</fullName>
    </submittedName>
</protein>
<dbReference type="Gene3D" id="1.10.10.60">
    <property type="entry name" value="Homeodomain-like"/>
    <property type="match status" value="2"/>
</dbReference>
<evidence type="ECO:0000313" key="5">
    <source>
        <dbReference type="EMBL" id="MPM82488.1"/>
    </source>
</evidence>
<evidence type="ECO:0000256" key="3">
    <source>
        <dbReference type="ARBA" id="ARBA00023163"/>
    </source>
</evidence>
<accession>A0A645D051</accession>
<dbReference type="Pfam" id="PF12833">
    <property type="entry name" value="HTH_18"/>
    <property type="match status" value="1"/>
</dbReference>
<gene>
    <name evidence="5" type="primary">rhaR_129</name>
    <name evidence="5" type="ORF">SDC9_129549</name>
</gene>
<organism evidence="5">
    <name type="scientific">bioreactor metagenome</name>
    <dbReference type="NCBI Taxonomy" id="1076179"/>
    <lineage>
        <taxon>unclassified sequences</taxon>
        <taxon>metagenomes</taxon>
        <taxon>ecological metagenomes</taxon>
    </lineage>
</organism>
<dbReference type="InterPro" id="IPR009057">
    <property type="entry name" value="Homeodomain-like_sf"/>
</dbReference>
<dbReference type="GO" id="GO:0043565">
    <property type="term" value="F:sequence-specific DNA binding"/>
    <property type="evidence" value="ECO:0007669"/>
    <property type="project" value="InterPro"/>
</dbReference>
<keyword evidence="1" id="KW-0805">Transcription regulation</keyword>
<dbReference type="SUPFAM" id="SSF46689">
    <property type="entry name" value="Homeodomain-like"/>
    <property type="match status" value="2"/>
</dbReference>
<dbReference type="EMBL" id="VSSQ01031562">
    <property type="protein sequence ID" value="MPM82488.1"/>
    <property type="molecule type" value="Genomic_DNA"/>
</dbReference>